<dbReference type="InterPro" id="IPR053927">
    <property type="entry name" value="FlgK_helical"/>
</dbReference>
<dbReference type="Pfam" id="PF06429">
    <property type="entry name" value="Flg_bbr_C"/>
    <property type="match status" value="1"/>
</dbReference>
<evidence type="ECO:0000256" key="7">
    <source>
        <dbReference type="RuleBase" id="RU362065"/>
    </source>
</evidence>
<evidence type="ECO:0000259" key="8">
    <source>
        <dbReference type="Pfam" id="PF00460"/>
    </source>
</evidence>
<dbReference type="InterPro" id="IPR002371">
    <property type="entry name" value="FlgK"/>
</dbReference>
<evidence type="ECO:0000313" key="11">
    <source>
        <dbReference type="EMBL" id="SHK14031.1"/>
    </source>
</evidence>
<dbReference type="SUPFAM" id="SSF64518">
    <property type="entry name" value="Phase 1 flagellin"/>
    <property type="match status" value="1"/>
</dbReference>
<dbReference type="GO" id="GO:0044780">
    <property type="term" value="P:bacterial-type flagellum assembly"/>
    <property type="evidence" value="ECO:0007669"/>
    <property type="project" value="InterPro"/>
</dbReference>
<evidence type="ECO:0000313" key="12">
    <source>
        <dbReference type="Proteomes" id="UP000184082"/>
    </source>
</evidence>
<dbReference type="InterPro" id="IPR010930">
    <property type="entry name" value="Flg_bb/hook_C_dom"/>
</dbReference>
<dbReference type="InterPro" id="IPR001444">
    <property type="entry name" value="Flag_bb_rod_N"/>
</dbReference>
<evidence type="ECO:0000256" key="6">
    <source>
        <dbReference type="ARBA" id="ARBA00023143"/>
    </source>
</evidence>
<feature type="domain" description="Flagellar basal-body/hook protein C-terminal" evidence="9">
    <location>
        <begin position="499"/>
        <end position="537"/>
    </location>
</feature>
<proteinExistence type="inferred from homology"/>
<feature type="domain" description="Flagellar hook-associated protein FlgK helical" evidence="10">
    <location>
        <begin position="96"/>
        <end position="339"/>
    </location>
</feature>
<evidence type="ECO:0000259" key="10">
    <source>
        <dbReference type="Pfam" id="PF22638"/>
    </source>
</evidence>
<dbReference type="PANTHER" id="PTHR30033:SF1">
    <property type="entry name" value="FLAGELLAR HOOK-ASSOCIATED PROTEIN 1"/>
    <property type="match status" value="1"/>
</dbReference>
<evidence type="ECO:0000259" key="9">
    <source>
        <dbReference type="Pfam" id="PF06429"/>
    </source>
</evidence>
<dbReference type="GO" id="GO:0005198">
    <property type="term" value="F:structural molecule activity"/>
    <property type="evidence" value="ECO:0007669"/>
    <property type="project" value="UniProtKB-UniRule"/>
</dbReference>
<dbReference type="GO" id="GO:0005576">
    <property type="term" value="C:extracellular region"/>
    <property type="evidence" value="ECO:0007669"/>
    <property type="project" value="UniProtKB-SubCell"/>
</dbReference>
<keyword evidence="11" id="KW-0966">Cell projection</keyword>
<gene>
    <name evidence="7" type="primary">flgK</name>
    <name evidence="11" type="ORF">SAMN02745883_01354</name>
</gene>
<accession>A0A1M6Q1Q8</accession>
<dbReference type="AlphaFoldDB" id="A0A1M6Q1Q8"/>
<dbReference type="PRINTS" id="PR01005">
    <property type="entry name" value="FLGHOOKAP1"/>
</dbReference>
<organism evidence="11 12">
    <name type="scientific">Caminicella sporogenes DSM 14501</name>
    <dbReference type="NCBI Taxonomy" id="1121266"/>
    <lineage>
        <taxon>Bacteria</taxon>
        <taxon>Bacillati</taxon>
        <taxon>Bacillota</taxon>
        <taxon>Clostridia</taxon>
        <taxon>Peptostreptococcales</taxon>
        <taxon>Caminicellaceae</taxon>
        <taxon>Caminicella</taxon>
    </lineage>
</organism>
<dbReference type="STRING" id="1121266.SAMN02745883_01354"/>
<keyword evidence="11" id="KW-0969">Cilium</keyword>
<comment type="subcellular location">
    <subcellularLocation>
        <location evidence="1 7">Bacterial flagellum</location>
    </subcellularLocation>
    <subcellularLocation>
        <location evidence="2 7">Secreted</location>
    </subcellularLocation>
</comment>
<evidence type="ECO:0000256" key="3">
    <source>
        <dbReference type="ARBA" id="ARBA00009677"/>
    </source>
</evidence>
<dbReference type="EMBL" id="FRAJ01000010">
    <property type="protein sequence ID" value="SHK14031.1"/>
    <property type="molecule type" value="Genomic_DNA"/>
</dbReference>
<name>A0A1M6Q1Q8_9FIRM</name>
<evidence type="ECO:0000256" key="5">
    <source>
        <dbReference type="ARBA" id="ARBA00022525"/>
    </source>
</evidence>
<keyword evidence="11" id="KW-0282">Flagellum</keyword>
<dbReference type="Proteomes" id="UP000184082">
    <property type="component" value="Unassembled WGS sequence"/>
</dbReference>
<feature type="domain" description="Flagellar basal body rod protein N-terminal" evidence="8">
    <location>
        <begin position="7"/>
        <end position="36"/>
    </location>
</feature>
<dbReference type="Pfam" id="PF22638">
    <property type="entry name" value="FlgK_D1"/>
    <property type="match status" value="1"/>
</dbReference>
<comment type="similarity">
    <text evidence="3 7">Belongs to the flagella basal body rod proteins family.</text>
</comment>
<dbReference type="NCBIfam" id="TIGR02492">
    <property type="entry name" value="flgK_ends"/>
    <property type="match status" value="1"/>
</dbReference>
<evidence type="ECO:0000256" key="2">
    <source>
        <dbReference type="ARBA" id="ARBA00004613"/>
    </source>
</evidence>
<dbReference type="Pfam" id="PF00460">
    <property type="entry name" value="Flg_bb_rod"/>
    <property type="match status" value="1"/>
</dbReference>
<evidence type="ECO:0000256" key="4">
    <source>
        <dbReference type="ARBA" id="ARBA00016244"/>
    </source>
</evidence>
<dbReference type="RefSeq" id="WP_242945060.1">
    <property type="nucleotide sequence ID" value="NZ_FRAJ01000010.1"/>
</dbReference>
<keyword evidence="6 7" id="KW-0975">Bacterial flagellum</keyword>
<keyword evidence="5 7" id="KW-0964">Secreted</keyword>
<reference evidence="11 12" key="1">
    <citation type="submission" date="2016-11" db="EMBL/GenBank/DDBJ databases">
        <authorList>
            <person name="Jaros S."/>
            <person name="Januszkiewicz K."/>
            <person name="Wedrychowicz H."/>
        </authorList>
    </citation>
    <scope>NUCLEOTIDE SEQUENCE [LARGE SCALE GENOMIC DNA]</scope>
    <source>
        <strain evidence="11 12">DSM 14501</strain>
    </source>
</reference>
<protein>
    <recommendedName>
        <fullName evidence="4 7">Flagellar hook-associated protein 1</fullName>
        <shortName evidence="7">HAP1</shortName>
    </recommendedName>
</protein>
<sequence>MGSFFGFNIARSGLFASQRALNVTAHNVANANTEGYSRQRLNVVQSTPLSLPQGQGMIGSGVDTAGIEQIRDEFLDFKIRQEMTTNGEWEARAEALKHIEAIFNEPSESGIRKVMDEFFASLHELSKNPDNLTARAEVRQRGIALTETLNHMYTQLQNLQANTDFAIETTVNQINGYAQQIASLNEQIYKYELDGNKANDLRDQRNLLIDKLSELVNIDVYEAPIPGSNNLSKISITINGDVLVSHTKYNQIKMERRTELNNYCDAPNLLNLKWENEEPLRVSSGKLKGLLDMRDNISGSEKGIPYYMDKLNRFTTVFAARFNMQHGKGYGLSGAGNHNQFFNGPVFDFAKFPENGFEELKDLNDVKGASDEDTINNFEEKNPNKTIFKIKDSLGNDHWYIADIIKADEISISKDIEDLNKIAAAKYDDGSGNGLAGDGSNAEALIELRHDVDMFTWGSPEDFFKSAISNLGVDANEAVRMSENQKVLIQQIDNKRKSISGVSLDEEMTNMVKFQHSYNANARMITAIDEMLDRIINGMGHVGR</sequence>
<dbReference type="GO" id="GO:0009424">
    <property type="term" value="C:bacterial-type flagellum hook"/>
    <property type="evidence" value="ECO:0007669"/>
    <property type="project" value="UniProtKB-UniRule"/>
</dbReference>
<keyword evidence="12" id="KW-1185">Reference proteome</keyword>
<evidence type="ECO:0000256" key="1">
    <source>
        <dbReference type="ARBA" id="ARBA00004365"/>
    </source>
</evidence>
<dbReference type="PANTHER" id="PTHR30033">
    <property type="entry name" value="FLAGELLAR HOOK-ASSOCIATED PROTEIN 1"/>
    <property type="match status" value="1"/>
</dbReference>